<gene>
    <name evidence="8" type="ORF">GCM10009665_44810</name>
</gene>
<feature type="transmembrane region" description="Helical" evidence="6">
    <location>
        <begin position="719"/>
        <end position="742"/>
    </location>
</feature>
<keyword evidence="3 6" id="KW-0812">Transmembrane</keyword>
<dbReference type="Proteomes" id="UP001500037">
    <property type="component" value="Unassembled WGS sequence"/>
</dbReference>
<feature type="transmembrane region" description="Helical" evidence="6">
    <location>
        <begin position="250"/>
        <end position="277"/>
    </location>
</feature>
<keyword evidence="2" id="KW-1003">Cell membrane</keyword>
<feature type="transmembrane region" description="Helical" evidence="6">
    <location>
        <begin position="20"/>
        <end position="44"/>
    </location>
</feature>
<evidence type="ECO:0000256" key="6">
    <source>
        <dbReference type="SAM" id="Phobius"/>
    </source>
</evidence>
<evidence type="ECO:0000313" key="9">
    <source>
        <dbReference type="Proteomes" id="UP001500037"/>
    </source>
</evidence>
<comment type="subcellular location">
    <subcellularLocation>
        <location evidence="1">Cell membrane</location>
        <topology evidence="1">Multi-pass membrane protein</topology>
    </subcellularLocation>
</comment>
<evidence type="ECO:0000259" key="7">
    <source>
        <dbReference type="Pfam" id="PF02687"/>
    </source>
</evidence>
<feature type="domain" description="ABC3 transporter permease C-terminal" evidence="7">
    <location>
        <begin position="634"/>
        <end position="744"/>
    </location>
</feature>
<organism evidence="8 9">
    <name type="scientific">Kitasatospora nipponensis</name>
    <dbReference type="NCBI Taxonomy" id="258049"/>
    <lineage>
        <taxon>Bacteria</taxon>
        <taxon>Bacillati</taxon>
        <taxon>Actinomycetota</taxon>
        <taxon>Actinomycetes</taxon>
        <taxon>Kitasatosporales</taxon>
        <taxon>Streptomycetaceae</taxon>
        <taxon>Kitasatospora</taxon>
    </lineage>
</organism>
<keyword evidence="9" id="KW-1185">Reference proteome</keyword>
<evidence type="ECO:0000256" key="5">
    <source>
        <dbReference type="ARBA" id="ARBA00023136"/>
    </source>
</evidence>
<feature type="transmembrane region" description="Helical" evidence="6">
    <location>
        <begin position="205"/>
        <end position="229"/>
    </location>
</feature>
<evidence type="ECO:0000256" key="4">
    <source>
        <dbReference type="ARBA" id="ARBA00022989"/>
    </source>
</evidence>
<feature type="transmembrane region" description="Helical" evidence="6">
    <location>
        <begin position="677"/>
        <end position="699"/>
    </location>
</feature>
<feature type="transmembrane region" description="Helical" evidence="6">
    <location>
        <begin position="633"/>
        <end position="656"/>
    </location>
</feature>
<feature type="transmembrane region" description="Helical" evidence="6">
    <location>
        <begin position="342"/>
        <end position="360"/>
    </location>
</feature>
<accession>A0ABP4H3H2</accession>
<evidence type="ECO:0000256" key="2">
    <source>
        <dbReference type="ARBA" id="ARBA00022475"/>
    </source>
</evidence>
<dbReference type="Pfam" id="PF02687">
    <property type="entry name" value="FtsX"/>
    <property type="match status" value="2"/>
</dbReference>
<evidence type="ECO:0000256" key="1">
    <source>
        <dbReference type="ARBA" id="ARBA00004651"/>
    </source>
</evidence>
<name>A0ABP4H3H2_9ACTN</name>
<dbReference type="RefSeq" id="WP_344443701.1">
    <property type="nucleotide sequence ID" value="NZ_BAAALF010000085.1"/>
</dbReference>
<sequence length="754" mass="76813">MIRLGLRLTVGGGREAAARLAIIAAAVALGVGLLLGTLAAIGAIGTQNSRGAWFNSGSAETAPAPAPATGSTVDPLWWHLDGDRFEGRLIGRLDLAATGPHSPLPPGLPRLPGPGEFYASPALGRLLATTPADELAARYPGRQVGTIGDAALPGPDSLVIVIGHRPDELAGARDARQVTSIVTASDGSCGNPSCLVGLDNNGMDLTLSVVAAALVFPVLVLIGTATRLSATRREQRFAAMRLVGATPRQISVLSAVESTAAAVLGTAAGFVLFLLAAPLLARIDFTGTLFFPGDLTLPATDVVLVALGVPAAAAVSARIALRGVRISPLGVARRVTPRPPRAWRVIPLAAGLLELTYLIGRVPTSSDDQVRVFLPGILLVLGGLVLAGPWLTMLGARLMTRGAGRPTTLIAGRRLSDDPKAGFRAVSGLVLALCVTSTAVGVIGALAAERGVPRGGPIVSATVVGGYQRYDGAGHPAGGVATPPDAVLAGLRAIPGVRGVTVNHLDPTYAWGTHAGLGGGLADCAQLTATAAFGTCPAGAEAARVNSSFLSIGLRGTPPWPATWPATTTSAEQLRGLPVQEIAVATDGSSAAVERARTVLANAYPGEQPAITVAEDRAQQAANLDADRRLADVVVAISFPIAGCSLAVSVAGGLSDRRRPFSLLRLTGVRLGVLRRIVLLESALPLVVVATVAIGTGFLTAQLFLRAQFGYSVRAPGTAYYLTIGGGLAVALGVITATLPLLSRLTGPEMARNE</sequence>
<feature type="transmembrane region" description="Helical" evidence="6">
    <location>
        <begin position="372"/>
        <end position="391"/>
    </location>
</feature>
<proteinExistence type="predicted"/>
<feature type="transmembrane region" description="Helical" evidence="6">
    <location>
        <begin position="423"/>
        <end position="448"/>
    </location>
</feature>
<comment type="caution">
    <text evidence="8">The sequence shown here is derived from an EMBL/GenBank/DDBJ whole genome shotgun (WGS) entry which is preliminary data.</text>
</comment>
<keyword evidence="5 6" id="KW-0472">Membrane</keyword>
<reference evidence="9" key="1">
    <citation type="journal article" date="2019" name="Int. J. Syst. Evol. Microbiol.">
        <title>The Global Catalogue of Microorganisms (GCM) 10K type strain sequencing project: providing services to taxonomists for standard genome sequencing and annotation.</title>
        <authorList>
            <consortium name="The Broad Institute Genomics Platform"/>
            <consortium name="The Broad Institute Genome Sequencing Center for Infectious Disease"/>
            <person name="Wu L."/>
            <person name="Ma J."/>
        </authorList>
    </citation>
    <scope>NUCLEOTIDE SEQUENCE [LARGE SCALE GENOMIC DNA]</scope>
    <source>
        <strain evidence="9">JCM 13004</strain>
    </source>
</reference>
<dbReference type="InterPro" id="IPR003838">
    <property type="entry name" value="ABC3_permease_C"/>
</dbReference>
<evidence type="ECO:0000313" key="8">
    <source>
        <dbReference type="EMBL" id="GAA1248993.1"/>
    </source>
</evidence>
<protein>
    <submittedName>
        <fullName evidence="8">ABC transporter permease</fullName>
    </submittedName>
</protein>
<keyword evidence="4 6" id="KW-1133">Transmembrane helix</keyword>
<feature type="transmembrane region" description="Helical" evidence="6">
    <location>
        <begin position="297"/>
        <end position="321"/>
    </location>
</feature>
<evidence type="ECO:0000256" key="3">
    <source>
        <dbReference type="ARBA" id="ARBA00022692"/>
    </source>
</evidence>
<dbReference type="EMBL" id="BAAALF010000085">
    <property type="protein sequence ID" value="GAA1248993.1"/>
    <property type="molecule type" value="Genomic_DNA"/>
</dbReference>
<feature type="domain" description="ABC3 transporter permease C-terminal" evidence="7">
    <location>
        <begin position="209"/>
        <end position="320"/>
    </location>
</feature>